<accession>A0A6A6IRG2</accession>
<dbReference type="GeneID" id="54585229"/>
<feature type="compositionally biased region" description="Polar residues" evidence="1">
    <location>
        <begin position="93"/>
        <end position="117"/>
    </location>
</feature>
<name>A0A6A6IRG2_9PLEO</name>
<keyword evidence="3" id="KW-1185">Reference proteome</keyword>
<dbReference type="RefSeq" id="XP_033688149.1">
    <property type="nucleotide sequence ID" value="XM_033831899.1"/>
</dbReference>
<sequence>LPSIRSAREFSCPIIHRRLRVLTGCHASRRPRPSSQKAEAPIPVSLLARRGPARPPLAGARAVVVAAVDVLRRKRSSSASLDCQHSPHRRPQRSQFPAASSATCSPSHRPAQSTSRLKGSLDVAQGASAVTTASTVRRRCSVAPAHAANPFTLLHPRSPWPLPCALPALANSCTSSYVSLRPKPLPDACR</sequence>
<organism evidence="2 3">
    <name type="scientific">Trematosphaeria pertusa</name>
    <dbReference type="NCBI Taxonomy" id="390896"/>
    <lineage>
        <taxon>Eukaryota</taxon>
        <taxon>Fungi</taxon>
        <taxon>Dikarya</taxon>
        <taxon>Ascomycota</taxon>
        <taxon>Pezizomycotina</taxon>
        <taxon>Dothideomycetes</taxon>
        <taxon>Pleosporomycetidae</taxon>
        <taxon>Pleosporales</taxon>
        <taxon>Massarineae</taxon>
        <taxon>Trematosphaeriaceae</taxon>
        <taxon>Trematosphaeria</taxon>
    </lineage>
</organism>
<protein>
    <submittedName>
        <fullName evidence="2">Uncharacterized protein</fullName>
    </submittedName>
</protein>
<dbReference type="Proteomes" id="UP000800094">
    <property type="component" value="Unassembled WGS sequence"/>
</dbReference>
<feature type="region of interest" description="Disordered" evidence="1">
    <location>
        <begin position="77"/>
        <end position="123"/>
    </location>
</feature>
<evidence type="ECO:0000313" key="2">
    <source>
        <dbReference type="EMBL" id="KAF2253145.1"/>
    </source>
</evidence>
<proteinExistence type="predicted"/>
<dbReference type="EMBL" id="ML987191">
    <property type="protein sequence ID" value="KAF2253145.1"/>
    <property type="molecule type" value="Genomic_DNA"/>
</dbReference>
<evidence type="ECO:0000313" key="3">
    <source>
        <dbReference type="Proteomes" id="UP000800094"/>
    </source>
</evidence>
<dbReference type="AlphaFoldDB" id="A0A6A6IRG2"/>
<reference evidence="2" key="1">
    <citation type="journal article" date="2020" name="Stud. Mycol.">
        <title>101 Dothideomycetes genomes: a test case for predicting lifestyles and emergence of pathogens.</title>
        <authorList>
            <person name="Haridas S."/>
            <person name="Albert R."/>
            <person name="Binder M."/>
            <person name="Bloem J."/>
            <person name="Labutti K."/>
            <person name="Salamov A."/>
            <person name="Andreopoulos B."/>
            <person name="Baker S."/>
            <person name="Barry K."/>
            <person name="Bills G."/>
            <person name="Bluhm B."/>
            <person name="Cannon C."/>
            <person name="Castanera R."/>
            <person name="Culley D."/>
            <person name="Daum C."/>
            <person name="Ezra D."/>
            <person name="Gonzalez J."/>
            <person name="Henrissat B."/>
            <person name="Kuo A."/>
            <person name="Liang C."/>
            <person name="Lipzen A."/>
            <person name="Lutzoni F."/>
            <person name="Magnuson J."/>
            <person name="Mondo S."/>
            <person name="Nolan M."/>
            <person name="Ohm R."/>
            <person name="Pangilinan J."/>
            <person name="Park H.-J."/>
            <person name="Ramirez L."/>
            <person name="Alfaro M."/>
            <person name="Sun H."/>
            <person name="Tritt A."/>
            <person name="Yoshinaga Y."/>
            <person name="Zwiers L.-H."/>
            <person name="Turgeon B."/>
            <person name="Goodwin S."/>
            <person name="Spatafora J."/>
            <person name="Crous P."/>
            <person name="Grigoriev I."/>
        </authorList>
    </citation>
    <scope>NUCLEOTIDE SEQUENCE</scope>
    <source>
        <strain evidence="2">CBS 122368</strain>
    </source>
</reference>
<feature type="non-terminal residue" evidence="2">
    <location>
        <position position="1"/>
    </location>
</feature>
<evidence type="ECO:0000256" key="1">
    <source>
        <dbReference type="SAM" id="MobiDB-lite"/>
    </source>
</evidence>
<gene>
    <name evidence="2" type="ORF">BU26DRAFT_547707</name>
</gene>